<feature type="transmembrane region" description="Helical" evidence="1">
    <location>
        <begin position="185"/>
        <end position="207"/>
    </location>
</feature>
<dbReference type="InterPro" id="IPR000462">
    <property type="entry name" value="CDP-OH_P_trans"/>
</dbReference>
<dbReference type="GO" id="GO:0008654">
    <property type="term" value="P:phospholipid biosynthetic process"/>
    <property type="evidence" value="ECO:0007669"/>
    <property type="project" value="InterPro"/>
</dbReference>
<name>A0A7M2YWR9_9ACTN</name>
<keyword evidence="1" id="KW-0472">Membrane</keyword>
<dbReference type="Pfam" id="PF01066">
    <property type="entry name" value="CDP-OH_P_transf"/>
    <property type="match status" value="1"/>
</dbReference>
<feature type="transmembrane region" description="Helical" evidence="1">
    <location>
        <begin position="246"/>
        <end position="267"/>
    </location>
</feature>
<feature type="transmembrane region" description="Helical" evidence="1">
    <location>
        <begin position="112"/>
        <end position="137"/>
    </location>
</feature>
<keyword evidence="2" id="KW-0808">Transferase</keyword>
<feature type="transmembrane region" description="Helical" evidence="1">
    <location>
        <begin position="50"/>
        <end position="67"/>
    </location>
</feature>
<dbReference type="InterPro" id="IPR043130">
    <property type="entry name" value="CDP-OH_PTrfase_TM_dom"/>
</dbReference>
<dbReference type="Gene3D" id="1.20.120.1760">
    <property type="match status" value="1"/>
</dbReference>
<comment type="caution">
    <text evidence="2">The sequence shown here is derived from an EMBL/GenBank/DDBJ whole genome shotgun (WGS) entry which is preliminary data.</text>
</comment>
<evidence type="ECO:0000256" key="1">
    <source>
        <dbReference type="SAM" id="Phobius"/>
    </source>
</evidence>
<accession>A0A7M2YWR9</accession>
<feature type="transmembrane region" description="Helical" evidence="1">
    <location>
        <begin position="157"/>
        <end position="178"/>
    </location>
</feature>
<keyword evidence="1" id="KW-1133">Transmembrane helix</keyword>
<dbReference type="GO" id="GO:0016020">
    <property type="term" value="C:membrane"/>
    <property type="evidence" value="ECO:0007669"/>
    <property type="project" value="InterPro"/>
</dbReference>
<reference evidence="2 3" key="1">
    <citation type="submission" date="2018-07" db="EMBL/GenBank/DDBJ databases">
        <title>High-quality-draft genome sequence of Gaiella occulta.</title>
        <authorList>
            <person name="Severino R."/>
            <person name="Froufe H.J.C."/>
            <person name="Rainey F.A."/>
            <person name="Barroso C."/>
            <person name="Albuquerque L."/>
            <person name="Lobo-Da-Cunha A."/>
            <person name="Da Costa M.S."/>
            <person name="Egas C."/>
        </authorList>
    </citation>
    <scope>NUCLEOTIDE SEQUENCE [LARGE SCALE GENOMIC DNA]</scope>
    <source>
        <strain evidence="2 3">F2-233</strain>
    </source>
</reference>
<dbReference type="EMBL" id="QQZY01000005">
    <property type="protein sequence ID" value="RDI74029.1"/>
    <property type="molecule type" value="Genomic_DNA"/>
</dbReference>
<sequence>MTEGERWALELLAELRAARFRPRAWARFLAAALERAALERRLHRRAHRQTLALTFTGLAAWAVPAVLGHAALGLAGAGWLVATMLMVDWHLGMLETPDGRPLGRLGLANTVTVARGAAVPILFAVDAGGLLVALALFGALDVVDGALARGLDERTRLGAWLEGSLDSLVAVAFAAAAARIGAIPAWLTALILARVAVPWLVVAWLYVLTPSPPQAAGAVRAPGYAARAPGVTAAIGLALALAGEDVGVPVAAIAAGVSIFPFALAVARSRAPAAAGAAPGPAAGALRSGSR</sequence>
<dbReference type="GO" id="GO:0016780">
    <property type="term" value="F:phosphotransferase activity, for other substituted phosphate groups"/>
    <property type="evidence" value="ECO:0007669"/>
    <property type="project" value="InterPro"/>
</dbReference>
<evidence type="ECO:0000313" key="3">
    <source>
        <dbReference type="Proteomes" id="UP000254134"/>
    </source>
</evidence>
<dbReference type="Proteomes" id="UP000254134">
    <property type="component" value="Unassembled WGS sequence"/>
</dbReference>
<proteinExistence type="predicted"/>
<keyword evidence="1" id="KW-0812">Transmembrane</keyword>
<reference evidence="3" key="2">
    <citation type="journal article" date="2019" name="MicrobiologyOpen">
        <title>High-quality draft genome sequence of Gaiella occulta isolated from a 150 meter deep mineral water borehole and comparison with the genome sequences of other deep-branching lineages of the phylum Actinobacteria.</title>
        <authorList>
            <person name="Severino R."/>
            <person name="Froufe H.J.C."/>
            <person name="Barroso C."/>
            <person name="Albuquerque L."/>
            <person name="Lobo-da-Cunha A."/>
            <person name="da Costa M.S."/>
            <person name="Egas C."/>
        </authorList>
    </citation>
    <scope>NUCLEOTIDE SEQUENCE [LARGE SCALE GENOMIC DNA]</scope>
    <source>
        <strain evidence="3">F2-233</strain>
    </source>
</reference>
<organism evidence="2 3">
    <name type="scientific">Gaiella occulta</name>
    <dbReference type="NCBI Taxonomy" id="1002870"/>
    <lineage>
        <taxon>Bacteria</taxon>
        <taxon>Bacillati</taxon>
        <taxon>Actinomycetota</taxon>
        <taxon>Thermoleophilia</taxon>
        <taxon>Gaiellales</taxon>
        <taxon>Gaiellaceae</taxon>
        <taxon>Gaiella</taxon>
    </lineage>
</organism>
<dbReference type="RefSeq" id="WP_114796558.1">
    <property type="nucleotide sequence ID" value="NZ_QQZY01000005.1"/>
</dbReference>
<evidence type="ECO:0000313" key="2">
    <source>
        <dbReference type="EMBL" id="RDI74029.1"/>
    </source>
</evidence>
<keyword evidence="3" id="KW-1185">Reference proteome</keyword>
<protein>
    <submittedName>
        <fullName evidence="2">CDP-alcohol phosphatidyltransferase</fullName>
    </submittedName>
</protein>
<dbReference type="AlphaFoldDB" id="A0A7M2YWR9"/>
<gene>
    <name evidence="2" type="ORF">Gocc_2126</name>
</gene>